<name>A0AAE4RW42_9BACT</name>
<gene>
    <name evidence="2" type="ORF">RVH17_02730</name>
</gene>
<dbReference type="Proteomes" id="UP001181347">
    <property type="component" value="Unassembled WGS sequence"/>
</dbReference>
<dbReference type="RefSeq" id="WP_262918136.1">
    <property type="nucleotide sequence ID" value="NZ_JAKNDZ010000006.1"/>
</dbReference>
<evidence type="ECO:0000259" key="1">
    <source>
        <dbReference type="Pfam" id="PF14192"/>
    </source>
</evidence>
<organism evidence="2 3">
    <name type="scientific">Alistipes finegoldii</name>
    <dbReference type="NCBI Taxonomy" id="214856"/>
    <lineage>
        <taxon>Bacteria</taxon>
        <taxon>Pseudomonadati</taxon>
        <taxon>Bacteroidota</taxon>
        <taxon>Bacteroidia</taxon>
        <taxon>Bacteroidales</taxon>
        <taxon>Rikenellaceae</taxon>
        <taxon>Alistipes</taxon>
    </lineage>
</organism>
<dbReference type="Pfam" id="PF14192">
    <property type="entry name" value="DUF4314"/>
    <property type="match status" value="1"/>
</dbReference>
<proteinExistence type="predicted"/>
<feature type="domain" description="DUF4314" evidence="1">
    <location>
        <begin position="7"/>
        <end position="60"/>
    </location>
</feature>
<dbReference type="InterPro" id="IPR025463">
    <property type="entry name" value="DUF4314"/>
</dbReference>
<dbReference type="AlphaFoldDB" id="A0AAE4RW42"/>
<sequence length="65" mass="7297">MKTMNANATVGDKIRIIHLRDEDSRYDGKEGTIEFIDSLGQLHGTWGGLAVIPEVDRFVIIEKPE</sequence>
<comment type="caution">
    <text evidence="2">The sequence shown here is derived from an EMBL/GenBank/DDBJ whole genome shotgun (WGS) entry which is preliminary data.</text>
</comment>
<protein>
    <submittedName>
        <fullName evidence="2">DUF4314 domain-containing protein</fullName>
    </submittedName>
</protein>
<evidence type="ECO:0000313" key="3">
    <source>
        <dbReference type="Proteomes" id="UP001181347"/>
    </source>
</evidence>
<dbReference type="EMBL" id="JAWDES010000004">
    <property type="protein sequence ID" value="MDU0259033.1"/>
    <property type="molecule type" value="Genomic_DNA"/>
</dbReference>
<accession>A0AAE4RW42</accession>
<evidence type="ECO:0000313" key="2">
    <source>
        <dbReference type="EMBL" id="MDU0259033.1"/>
    </source>
</evidence>
<reference evidence="2" key="1">
    <citation type="submission" date="2023-10" db="EMBL/GenBank/DDBJ databases">
        <title>Genome Sequence of the Bacteria from From Gut Wall in Crohn's Disease.</title>
        <authorList>
            <person name="Rodriguez-Palacios A."/>
        </authorList>
    </citation>
    <scope>NUCLEOTIDE SEQUENCE</scope>
    <source>
        <strain evidence="2">CavFT-hAR58</strain>
    </source>
</reference>